<feature type="signal peptide" evidence="1">
    <location>
        <begin position="1"/>
        <end position="19"/>
    </location>
</feature>
<evidence type="ECO:0008006" key="6">
    <source>
        <dbReference type="Google" id="ProtNLM"/>
    </source>
</evidence>
<keyword evidence="4" id="KW-1185">Reference proteome</keyword>
<dbReference type="Proteomes" id="UP000758856">
    <property type="component" value="Unassembled WGS sequence"/>
</dbReference>
<gene>
    <name evidence="2" type="ORF">GCM10008170_23630</name>
    <name evidence="3" type="ORF">JOD31_002380</name>
</gene>
<dbReference type="Gene3D" id="2.60.40.1880">
    <property type="entry name" value="Invasion associated locus B (IalB) protein"/>
    <property type="match status" value="1"/>
</dbReference>
<evidence type="ECO:0000313" key="4">
    <source>
        <dbReference type="Proteomes" id="UP000758856"/>
    </source>
</evidence>
<reference evidence="2" key="1">
    <citation type="journal article" date="2014" name="Int. J. Syst. Evol. Microbiol.">
        <title>Complete genome sequence of Corynebacterium casei LMG S-19264T (=DSM 44701T), isolated from a smear-ripened cheese.</title>
        <authorList>
            <consortium name="US DOE Joint Genome Institute (JGI-PGF)"/>
            <person name="Walter F."/>
            <person name="Albersmeier A."/>
            <person name="Kalinowski J."/>
            <person name="Ruckert C."/>
        </authorList>
    </citation>
    <scope>NUCLEOTIDE SEQUENCE</scope>
    <source>
        <strain evidence="2">VKM B-1606</strain>
    </source>
</reference>
<dbReference type="EMBL" id="JAFBCY010000003">
    <property type="protein sequence ID" value="MBM7852138.1"/>
    <property type="molecule type" value="Genomic_DNA"/>
</dbReference>
<protein>
    <recommendedName>
        <fullName evidence="6">DUF1176 domain-containing protein</fullName>
    </recommendedName>
</protein>
<dbReference type="RefSeq" id="WP_204950564.1">
    <property type="nucleotide sequence ID" value="NZ_BSFF01000003.1"/>
</dbReference>
<name>A0A9W6IVH0_9HYPH</name>
<dbReference type="AlphaFoldDB" id="A0A9W6IVH0"/>
<accession>A0A9W6IVH0</accession>
<dbReference type="InterPro" id="IPR009560">
    <property type="entry name" value="DUF1176"/>
</dbReference>
<evidence type="ECO:0000313" key="5">
    <source>
        <dbReference type="Proteomes" id="UP001143400"/>
    </source>
</evidence>
<keyword evidence="1" id="KW-0732">Signal</keyword>
<dbReference type="Pfam" id="PF06674">
    <property type="entry name" value="DUF1176"/>
    <property type="match status" value="1"/>
</dbReference>
<proteinExistence type="predicted"/>
<evidence type="ECO:0000256" key="1">
    <source>
        <dbReference type="SAM" id="SignalP"/>
    </source>
</evidence>
<evidence type="ECO:0000313" key="3">
    <source>
        <dbReference type="EMBL" id="MBM7852138.1"/>
    </source>
</evidence>
<organism evidence="2 5">
    <name type="scientific">Methylopila capsulata</name>
    <dbReference type="NCBI Taxonomy" id="61654"/>
    <lineage>
        <taxon>Bacteria</taxon>
        <taxon>Pseudomonadati</taxon>
        <taxon>Pseudomonadota</taxon>
        <taxon>Alphaproteobacteria</taxon>
        <taxon>Hyphomicrobiales</taxon>
        <taxon>Methylopilaceae</taxon>
        <taxon>Methylopila</taxon>
    </lineage>
</organism>
<reference evidence="3 4" key="2">
    <citation type="submission" date="2021-01" db="EMBL/GenBank/DDBJ databases">
        <title>Genomic Encyclopedia of Type Strains, Phase IV (KMG-IV): sequencing the most valuable type-strain genomes for metagenomic binning, comparative biology and taxonomic classification.</title>
        <authorList>
            <person name="Goeker M."/>
        </authorList>
    </citation>
    <scope>NUCLEOTIDE SEQUENCE [LARGE SCALE GENOMIC DNA]</scope>
    <source>
        <strain evidence="3 4">DSM 6130</strain>
    </source>
</reference>
<dbReference type="InterPro" id="IPR038696">
    <property type="entry name" value="IalB_sf"/>
</dbReference>
<feature type="chain" id="PRO_5040735313" description="DUF1176 domain-containing protein" evidence="1">
    <location>
        <begin position="20"/>
        <end position="352"/>
    </location>
</feature>
<sequence>MRRLLASLVLIVAGGAANALQFEGWTVVCGAGGAAVDCRVETTALKTTGNSARLVAQRAGLKEAQPRLALSVDVAEALNRPRLALAVDGGPPIRFASGADLASAPGPAGGVEIRFSDAATRKLLPFFRRGKTLAVEIIAEDRRAVSAEFALPGLAPAFAEVDRAQGRVDRPDALVALVGGDTPAARSGQVRDVSRENAPPALRQIMVDRDCPVWDRNETDASFLAEESFAADLGGGLTLWAMVCASGATNVDFTLFLEDPSRAAGRFEPLLFAAFLESVGWTGVDVLSNVAYDPAKKQLTAFDRGRAQGDCGQVGAWEWGGAAFRMVEYRAKEECDGVGEPGKFPIVFRGER</sequence>
<evidence type="ECO:0000313" key="2">
    <source>
        <dbReference type="EMBL" id="GLK56344.1"/>
    </source>
</evidence>
<comment type="caution">
    <text evidence="2">The sequence shown here is derived from an EMBL/GenBank/DDBJ whole genome shotgun (WGS) entry which is preliminary data.</text>
</comment>
<dbReference type="Proteomes" id="UP001143400">
    <property type="component" value="Unassembled WGS sequence"/>
</dbReference>
<reference evidence="2" key="3">
    <citation type="submission" date="2023-01" db="EMBL/GenBank/DDBJ databases">
        <authorList>
            <person name="Sun Q."/>
            <person name="Evtushenko L."/>
        </authorList>
    </citation>
    <scope>NUCLEOTIDE SEQUENCE</scope>
    <source>
        <strain evidence="2">VKM B-1606</strain>
    </source>
</reference>
<dbReference type="EMBL" id="BSFF01000003">
    <property type="protein sequence ID" value="GLK56344.1"/>
    <property type="molecule type" value="Genomic_DNA"/>
</dbReference>